<sequence length="49" mass="5604">AQQHQQTAAHTVHQWQQPPPGFLKCIVDASFYDIDEATGWGWCLRDHQG</sequence>
<reference evidence="2 3" key="1">
    <citation type="journal article" date="2018" name="Front. Plant Sci.">
        <title>Red Clover (Trifolium pratense) and Zigzag Clover (T. medium) - A Picture of Genomic Similarities and Differences.</title>
        <authorList>
            <person name="Dluhosova J."/>
            <person name="Istvanek J."/>
            <person name="Nedelnik J."/>
            <person name="Repkova J."/>
        </authorList>
    </citation>
    <scope>NUCLEOTIDE SEQUENCE [LARGE SCALE GENOMIC DNA]</scope>
    <source>
        <strain evidence="3">cv. 10/8</strain>
        <tissue evidence="2">Leaf</tissue>
    </source>
</reference>
<feature type="region of interest" description="Disordered" evidence="1">
    <location>
        <begin position="1"/>
        <end position="20"/>
    </location>
</feature>
<dbReference type="Proteomes" id="UP000265520">
    <property type="component" value="Unassembled WGS sequence"/>
</dbReference>
<feature type="compositionally biased region" description="Low complexity" evidence="1">
    <location>
        <begin position="1"/>
        <end position="16"/>
    </location>
</feature>
<dbReference type="AlphaFoldDB" id="A0A392QDC7"/>
<organism evidence="2 3">
    <name type="scientific">Trifolium medium</name>
    <dbReference type="NCBI Taxonomy" id="97028"/>
    <lineage>
        <taxon>Eukaryota</taxon>
        <taxon>Viridiplantae</taxon>
        <taxon>Streptophyta</taxon>
        <taxon>Embryophyta</taxon>
        <taxon>Tracheophyta</taxon>
        <taxon>Spermatophyta</taxon>
        <taxon>Magnoliopsida</taxon>
        <taxon>eudicotyledons</taxon>
        <taxon>Gunneridae</taxon>
        <taxon>Pentapetalae</taxon>
        <taxon>rosids</taxon>
        <taxon>fabids</taxon>
        <taxon>Fabales</taxon>
        <taxon>Fabaceae</taxon>
        <taxon>Papilionoideae</taxon>
        <taxon>50 kb inversion clade</taxon>
        <taxon>NPAAA clade</taxon>
        <taxon>Hologalegina</taxon>
        <taxon>IRL clade</taxon>
        <taxon>Trifolieae</taxon>
        <taxon>Trifolium</taxon>
    </lineage>
</organism>
<name>A0A392QDC7_9FABA</name>
<comment type="caution">
    <text evidence="2">The sequence shown here is derived from an EMBL/GenBank/DDBJ whole genome shotgun (WGS) entry which is preliminary data.</text>
</comment>
<evidence type="ECO:0000313" key="2">
    <source>
        <dbReference type="EMBL" id="MCI22373.1"/>
    </source>
</evidence>
<accession>A0A392QDC7</accession>
<proteinExistence type="predicted"/>
<keyword evidence="3" id="KW-1185">Reference proteome</keyword>
<protein>
    <submittedName>
        <fullName evidence="2">Uncharacterized protein</fullName>
    </submittedName>
</protein>
<feature type="non-terminal residue" evidence="2">
    <location>
        <position position="1"/>
    </location>
</feature>
<evidence type="ECO:0000313" key="3">
    <source>
        <dbReference type="Proteomes" id="UP000265520"/>
    </source>
</evidence>
<dbReference type="EMBL" id="LXQA010130173">
    <property type="protein sequence ID" value="MCI22373.1"/>
    <property type="molecule type" value="Genomic_DNA"/>
</dbReference>
<evidence type="ECO:0000256" key="1">
    <source>
        <dbReference type="SAM" id="MobiDB-lite"/>
    </source>
</evidence>